<dbReference type="SUPFAM" id="SSF52540">
    <property type="entry name" value="P-loop containing nucleoside triphosphate hydrolases"/>
    <property type="match status" value="1"/>
</dbReference>
<evidence type="ECO:0000313" key="15">
    <source>
        <dbReference type="Proteomes" id="UP001165302"/>
    </source>
</evidence>
<accession>A0ABS7Z5F4</accession>
<keyword evidence="5 13" id="KW-0444">Lipid biosynthesis</keyword>
<dbReference type="PANTHER" id="PTHR42724:SF1">
    <property type="entry name" value="TETRAACYLDISACCHARIDE 4'-KINASE, MITOCHONDRIAL-RELATED"/>
    <property type="match status" value="1"/>
</dbReference>
<keyword evidence="9 13" id="KW-0418">Kinase</keyword>
<evidence type="ECO:0000256" key="1">
    <source>
        <dbReference type="ARBA" id="ARBA00002274"/>
    </source>
</evidence>
<gene>
    <name evidence="13 14" type="primary">lpxK</name>
    <name evidence="14" type="ORF">IPZ78_09510</name>
</gene>
<comment type="caution">
    <text evidence="13">Lacks conserved residue(s) required for the propagation of feature annotation.</text>
</comment>
<evidence type="ECO:0000256" key="4">
    <source>
        <dbReference type="ARBA" id="ARBA00016436"/>
    </source>
</evidence>
<evidence type="ECO:0000256" key="9">
    <source>
        <dbReference type="ARBA" id="ARBA00022777"/>
    </source>
</evidence>
<keyword evidence="6 13" id="KW-0441">Lipid A biosynthesis</keyword>
<dbReference type="InterPro" id="IPR027417">
    <property type="entry name" value="P-loop_NTPase"/>
</dbReference>
<sequence length="346" mass="40079">MITILRWILFPITVVYHSIIWLRNLLYDKGIFKSQSFKIPTIVIGNLAIGGTGKSPMTEYLIKLLQDKYSIATLSRGYGRKTKGYRLVNVNSKALEVGDEPLQFKNKFPNITVAVDEDRCEGIKQLQNNHDIIILDDAFQHRKLRPGYAILLFDFNSLFKPILTLPTGDFRDIFSSTKRADLIIITKCPENINDKEKHHIEHIIRKYNIAPIFYTKIGYENPKSLSGSIEENKLENKEILLFCGIANPTPLVEYLEKYNNTVHLLKFPDHHNFSQDDFEKIKNKFNSIDNTNKLILTTEKDTQRIPADVFISYPVYYMPIHLQSADNQQVTFDHFIENYLSSHQGH</sequence>
<evidence type="ECO:0000256" key="13">
    <source>
        <dbReference type="HAMAP-Rule" id="MF_00409"/>
    </source>
</evidence>
<evidence type="ECO:0000256" key="7">
    <source>
        <dbReference type="ARBA" id="ARBA00022679"/>
    </source>
</evidence>
<dbReference type="HAMAP" id="MF_00409">
    <property type="entry name" value="LpxK"/>
    <property type="match status" value="1"/>
</dbReference>
<dbReference type="Proteomes" id="UP001165302">
    <property type="component" value="Unassembled WGS sequence"/>
</dbReference>
<name>A0ABS7Z5F4_9SPHI</name>
<dbReference type="Pfam" id="PF02606">
    <property type="entry name" value="LpxK"/>
    <property type="match status" value="1"/>
</dbReference>
<organism evidence="14 15">
    <name type="scientific">Sphingobacterium bovistauri</name>
    <dbReference type="NCBI Taxonomy" id="2781959"/>
    <lineage>
        <taxon>Bacteria</taxon>
        <taxon>Pseudomonadati</taxon>
        <taxon>Bacteroidota</taxon>
        <taxon>Sphingobacteriia</taxon>
        <taxon>Sphingobacteriales</taxon>
        <taxon>Sphingobacteriaceae</taxon>
        <taxon>Sphingobacterium</taxon>
    </lineage>
</organism>
<evidence type="ECO:0000256" key="11">
    <source>
        <dbReference type="ARBA" id="ARBA00023098"/>
    </source>
</evidence>
<dbReference type="EMBL" id="JADEYP010000015">
    <property type="protein sequence ID" value="MCA5005389.1"/>
    <property type="molecule type" value="Genomic_DNA"/>
</dbReference>
<evidence type="ECO:0000256" key="5">
    <source>
        <dbReference type="ARBA" id="ARBA00022516"/>
    </source>
</evidence>
<keyword evidence="11 13" id="KW-0443">Lipid metabolism</keyword>
<evidence type="ECO:0000313" key="14">
    <source>
        <dbReference type="EMBL" id="MCA5005389.1"/>
    </source>
</evidence>
<evidence type="ECO:0000256" key="12">
    <source>
        <dbReference type="ARBA" id="ARBA00029757"/>
    </source>
</evidence>
<dbReference type="NCBIfam" id="TIGR00682">
    <property type="entry name" value="lpxK"/>
    <property type="match status" value="1"/>
</dbReference>
<dbReference type="GO" id="GO:0009029">
    <property type="term" value="F:lipid-A 4'-kinase activity"/>
    <property type="evidence" value="ECO:0007669"/>
    <property type="project" value="UniProtKB-EC"/>
</dbReference>
<proteinExistence type="inferred from homology"/>
<dbReference type="RefSeq" id="WP_225553063.1">
    <property type="nucleotide sequence ID" value="NZ_JADEYP010000015.1"/>
</dbReference>
<keyword evidence="7 13" id="KW-0808">Transferase</keyword>
<comment type="function">
    <text evidence="1 13">Transfers the gamma-phosphate of ATP to the 4'-position of a tetraacyldisaccharide 1-phosphate intermediate (termed DS-1-P) to form tetraacyldisaccharide 1,4'-bis-phosphate (lipid IVA).</text>
</comment>
<keyword evidence="10 13" id="KW-0067">ATP-binding</keyword>
<evidence type="ECO:0000256" key="10">
    <source>
        <dbReference type="ARBA" id="ARBA00022840"/>
    </source>
</evidence>
<comment type="caution">
    <text evidence="14">The sequence shown here is derived from an EMBL/GenBank/DDBJ whole genome shotgun (WGS) entry which is preliminary data.</text>
</comment>
<evidence type="ECO:0000256" key="8">
    <source>
        <dbReference type="ARBA" id="ARBA00022741"/>
    </source>
</evidence>
<protein>
    <recommendedName>
        <fullName evidence="4 13">Tetraacyldisaccharide 4'-kinase</fullName>
        <ecNumber evidence="3 13">2.7.1.130</ecNumber>
    </recommendedName>
    <alternativeName>
        <fullName evidence="12 13">Lipid A 4'-kinase</fullName>
    </alternativeName>
</protein>
<dbReference type="InterPro" id="IPR003758">
    <property type="entry name" value="LpxK"/>
</dbReference>
<reference evidence="14" key="1">
    <citation type="submission" date="2020-10" db="EMBL/GenBank/DDBJ databases">
        <authorList>
            <person name="Lu T."/>
            <person name="Wang Q."/>
            <person name="Han X."/>
        </authorList>
    </citation>
    <scope>NUCLEOTIDE SEQUENCE</scope>
    <source>
        <strain evidence="14">WQ 366</strain>
    </source>
</reference>
<evidence type="ECO:0000256" key="2">
    <source>
        <dbReference type="ARBA" id="ARBA00004870"/>
    </source>
</evidence>
<evidence type="ECO:0000256" key="3">
    <source>
        <dbReference type="ARBA" id="ARBA00012071"/>
    </source>
</evidence>
<comment type="catalytic activity">
    <reaction evidence="13">
        <text>a lipid A disaccharide + ATP = a lipid IVA + ADP + H(+)</text>
        <dbReference type="Rhea" id="RHEA:67840"/>
        <dbReference type="ChEBI" id="CHEBI:15378"/>
        <dbReference type="ChEBI" id="CHEBI:30616"/>
        <dbReference type="ChEBI" id="CHEBI:176343"/>
        <dbReference type="ChEBI" id="CHEBI:176425"/>
        <dbReference type="ChEBI" id="CHEBI:456216"/>
        <dbReference type="EC" id="2.7.1.130"/>
    </reaction>
</comment>
<dbReference type="PANTHER" id="PTHR42724">
    <property type="entry name" value="TETRAACYLDISACCHARIDE 4'-KINASE"/>
    <property type="match status" value="1"/>
</dbReference>
<comment type="similarity">
    <text evidence="13">Belongs to the LpxK family.</text>
</comment>
<comment type="pathway">
    <text evidence="2 13">Glycolipid biosynthesis; lipid IV(A) biosynthesis; lipid IV(A) from (3R)-3-hydroxytetradecanoyl-[acyl-carrier-protein] and UDP-N-acetyl-alpha-D-glucosamine: step 6/6.</text>
</comment>
<evidence type="ECO:0000256" key="6">
    <source>
        <dbReference type="ARBA" id="ARBA00022556"/>
    </source>
</evidence>
<dbReference type="EC" id="2.7.1.130" evidence="3 13"/>
<keyword evidence="8 13" id="KW-0547">Nucleotide-binding</keyword>
<keyword evidence="15" id="KW-1185">Reference proteome</keyword>